<dbReference type="EMBL" id="JACVXD010000010">
    <property type="protein sequence ID" value="MBD0825081.1"/>
    <property type="molecule type" value="Genomic_DNA"/>
</dbReference>
<keyword evidence="4" id="KW-1185">Reference proteome</keyword>
<gene>
    <name evidence="3" type="ORF">ICJ85_13745</name>
</gene>
<evidence type="ECO:0008006" key="5">
    <source>
        <dbReference type="Google" id="ProtNLM"/>
    </source>
</evidence>
<feature type="chain" id="PRO_5035199184" description="Cytochrome c domain-containing protein" evidence="2">
    <location>
        <begin position="24"/>
        <end position="123"/>
    </location>
</feature>
<comment type="caution">
    <text evidence="3">The sequence shown here is derived from an EMBL/GenBank/DDBJ whole genome shotgun (WGS) entry which is preliminary data.</text>
</comment>
<evidence type="ECO:0000256" key="2">
    <source>
        <dbReference type="SAM" id="SignalP"/>
    </source>
</evidence>
<dbReference type="GO" id="GO:0009055">
    <property type="term" value="F:electron transfer activity"/>
    <property type="evidence" value="ECO:0007669"/>
    <property type="project" value="InterPro"/>
</dbReference>
<dbReference type="RefSeq" id="WP_188224376.1">
    <property type="nucleotide sequence ID" value="NZ_JACVXD010000010.1"/>
</dbReference>
<protein>
    <recommendedName>
        <fullName evidence="5">Cytochrome c domain-containing protein</fullName>
    </recommendedName>
</protein>
<reference evidence="3 4" key="1">
    <citation type="journal article" date="2018" name="J. Microbiol.">
        <title>Aestuariibaculum marinum sp. nov., a marine bacterium isolated from seawater in South Korea.</title>
        <authorList>
            <person name="Choi J."/>
            <person name="Lee D."/>
            <person name="Jang J.H."/>
            <person name="Cha S."/>
            <person name="Seo T."/>
        </authorList>
    </citation>
    <scope>NUCLEOTIDE SEQUENCE [LARGE SCALE GENOMIC DNA]</scope>
    <source>
        <strain evidence="3 4">IP7</strain>
    </source>
</reference>
<dbReference type="AlphaFoldDB" id="A0A8J6QDG3"/>
<organism evidence="3 4">
    <name type="scientific">Aestuariibaculum marinum</name>
    <dbReference type="NCBI Taxonomy" id="2683592"/>
    <lineage>
        <taxon>Bacteria</taxon>
        <taxon>Pseudomonadati</taxon>
        <taxon>Bacteroidota</taxon>
        <taxon>Flavobacteriia</taxon>
        <taxon>Flavobacteriales</taxon>
        <taxon>Flavobacteriaceae</taxon>
    </lineage>
</organism>
<feature type="region of interest" description="Disordered" evidence="1">
    <location>
        <begin position="22"/>
        <end position="42"/>
    </location>
</feature>
<name>A0A8J6QDG3_9FLAO</name>
<dbReference type="InterPro" id="IPR036909">
    <property type="entry name" value="Cyt_c-like_dom_sf"/>
</dbReference>
<sequence length="123" mass="13265">MNFKSLFYGLAIMLFVFNCSSSSDDDMTAQPDPDPDPTPTEKVTYDADIKSIISSNCTSCHGSTPSNSAPMSLTTYAQVSSYIDAILDRINRTGAGKMPVNGTLSATDKNLIQQWKDGGLLEN</sequence>
<dbReference type="GO" id="GO:0020037">
    <property type="term" value="F:heme binding"/>
    <property type="evidence" value="ECO:0007669"/>
    <property type="project" value="InterPro"/>
</dbReference>
<dbReference type="Gene3D" id="1.10.760.10">
    <property type="entry name" value="Cytochrome c-like domain"/>
    <property type="match status" value="1"/>
</dbReference>
<keyword evidence="2" id="KW-0732">Signal</keyword>
<feature type="signal peptide" evidence="2">
    <location>
        <begin position="1"/>
        <end position="23"/>
    </location>
</feature>
<evidence type="ECO:0000313" key="3">
    <source>
        <dbReference type="EMBL" id="MBD0825081.1"/>
    </source>
</evidence>
<dbReference type="SUPFAM" id="SSF46626">
    <property type="entry name" value="Cytochrome c"/>
    <property type="match status" value="1"/>
</dbReference>
<evidence type="ECO:0000256" key="1">
    <source>
        <dbReference type="SAM" id="MobiDB-lite"/>
    </source>
</evidence>
<accession>A0A8J6QDG3</accession>
<proteinExistence type="predicted"/>
<evidence type="ECO:0000313" key="4">
    <source>
        <dbReference type="Proteomes" id="UP000621516"/>
    </source>
</evidence>
<dbReference type="Proteomes" id="UP000621516">
    <property type="component" value="Unassembled WGS sequence"/>
</dbReference>